<sequence length="243" mass="26413">MSKHTVCLDPGHGPGNVNGSPDGTYKEWEFTWDMAQRVKPLLEAQGVGVVLTKTADNYPSLTERANISNKAKPDCFVSIHTNAAGEGGWSSASGLEVYTSAGPMTAQRNVLASKLVNAFHVAGVALRSEPIKHEMYTVLAKTDAPACLIEYGFHTNKMDTEYLKDSKYRDKLAEATAKGICEFLGVAWQADPGEGNAEDTPDAWAAEAWQKAKDKGVLDGTRPRDNMTRQELAVVLERLNLLS</sequence>
<dbReference type="InterPro" id="IPR002508">
    <property type="entry name" value="MurNAc-LAA_cat"/>
</dbReference>
<dbReference type="GO" id="GO:0008745">
    <property type="term" value="F:N-acetylmuramoyl-L-alanine amidase activity"/>
    <property type="evidence" value="ECO:0007669"/>
    <property type="project" value="UniProtKB-EC"/>
</dbReference>
<dbReference type="Proteomes" id="UP000095746">
    <property type="component" value="Unassembled WGS sequence"/>
</dbReference>
<dbReference type="PANTHER" id="PTHR30404:SF0">
    <property type="entry name" value="N-ACETYLMURAMOYL-L-ALANINE AMIDASE AMIC"/>
    <property type="match status" value="1"/>
</dbReference>
<dbReference type="SUPFAM" id="SSF53187">
    <property type="entry name" value="Zn-dependent exopeptidases"/>
    <property type="match status" value="1"/>
</dbReference>
<name>A0A174PY05_FLAPL</name>
<dbReference type="EC" id="3.5.1.28" evidence="4"/>
<keyword evidence="1 4" id="KW-0378">Hydrolase</keyword>
<evidence type="ECO:0000256" key="2">
    <source>
        <dbReference type="SAM" id="MobiDB-lite"/>
    </source>
</evidence>
<reference evidence="4 5" key="1">
    <citation type="submission" date="2015-09" db="EMBL/GenBank/DDBJ databases">
        <authorList>
            <consortium name="Pathogen Informatics"/>
        </authorList>
    </citation>
    <scope>NUCLEOTIDE SEQUENCE [LARGE SCALE GENOMIC DNA]</scope>
    <source>
        <strain evidence="4 5">2789STDY5608854</strain>
    </source>
</reference>
<evidence type="ECO:0000259" key="3">
    <source>
        <dbReference type="SMART" id="SM00646"/>
    </source>
</evidence>
<proteinExistence type="predicted"/>
<dbReference type="SMART" id="SM00646">
    <property type="entry name" value="Ami_3"/>
    <property type="match status" value="1"/>
</dbReference>
<dbReference type="Gene3D" id="3.40.630.40">
    <property type="entry name" value="Zn-dependent exopeptidases"/>
    <property type="match status" value="1"/>
</dbReference>
<dbReference type="GO" id="GO:0030288">
    <property type="term" value="C:outer membrane-bounded periplasmic space"/>
    <property type="evidence" value="ECO:0007669"/>
    <property type="project" value="TreeGrafter"/>
</dbReference>
<dbReference type="GO" id="GO:0009253">
    <property type="term" value="P:peptidoglycan catabolic process"/>
    <property type="evidence" value="ECO:0007669"/>
    <property type="project" value="InterPro"/>
</dbReference>
<dbReference type="CDD" id="cd02696">
    <property type="entry name" value="MurNAc-LAA"/>
    <property type="match status" value="1"/>
</dbReference>
<gene>
    <name evidence="4" type="primary">lytC_2</name>
    <name evidence="4" type="ORF">ERS852411_03399</name>
</gene>
<organism evidence="4 5">
    <name type="scientific">Flavonifractor plautii</name>
    <name type="common">Fusobacterium plautii</name>
    <dbReference type="NCBI Taxonomy" id="292800"/>
    <lineage>
        <taxon>Bacteria</taxon>
        <taxon>Bacillati</taxon>
        <taxon>Bacillota</taxon>
        <taxon>Clostridia</taxon>
        <taxon>Eubacteriales</taxon>
        <taxon>Oscillospiraceae</taxon>
        <taxon>Flavonifractor</taxon>
    </lineage>
</organism>
<accession>A0A174PY05</accession>
<dbReference type="EMBL" id="CYZT01000431">
    <property type="protein sequence ID" value="CUP63640.1"/>
    <property type="molecule type" value="Genomic_DNA"/>
</dbReference>
<dbReference type="AlphaFoldDB" id="A0A174PY05"/>
<feature type="region of interest" description="Disordered" evidence="2">
    <location>
        <begin position="1"/>
        <end position="21"/>
    </location>
</feature>
<feature type="domain" description="MurNAc-LAA" evidence="3">
    <location>
        <begin position="65"/>
        <end position="181"/>
    </location>
</feature>
<dbReference type="Pfam" id="PF01520">
    <property type="entry name" value="Amidase_3"/>
    <property type="match status" value="1"/>
</dbReference>
<evidence type="ECO:0000313" key="4">
    <source>
        <dbReference type="EMBL" id="CUP63640.1"/>
    </source>
</evidence>
<evidence type="ECO:0000256" key="1">
    <source>
        <dbReference type="ARBA" id="ARBA00022801"/>
    </source>
</evidence>
<dbReference type="PANTHER" id="PTHR30404">
    <property type="entry name" value="N-ACETYLMURAMOYL-L-ALANINE AMIDASE"/>
    <property type="match status" value="1"/>
</dbReference>
<protein>
    <submittedName>
        <fullName evidence="4">N-acetylmuramoyl-L-alanine amidase LytC</fullName>
        <ecNumber evidence="4">3.5.1.28</ecNumber>
    </submittedName>
</protein>
<dbReference type="InterPro" id="IPR050695">
    <property type="entry name" value="N-acetylmuramoyl_amidase_3"/>
</dbReference>
<evidence type="ECO:0000313" key="5">
    <source>
        <dbReference type="Proteomes" id="UP000095746"/>
    </source>
</evidence>